<name>A0A3P1XQW7_TANFO</name>
<dbReference type="PANTHER" id="PTHR30633">
    <property type="entry name" value="CYTOCHROME C-552 RESPIRATORY NITRITE REDUCTASE"/>
    <property type="match status" value="1"/>
</dbReference>
<dbReference type="EMBL" id="RQYS01000025">
    <property type="protein sequence ID" value="RRD60901.1"/>
    <property type="molecule type" value="Genomic_DNA"/>
</dbReference>
<keyword evidence="11" id="KW-0106">Calcium</keyword>
<dbReference type="AlphaFoldDB" id="A0A3P1XQW7"/>
<evidence type="ECO:0000256" key="5">
    <source>
        <dbReference type="ARBA" id="ARBA00011887"/>
    </source>
</evidence>
<evidence type="ECO:0000256" key="13">
    <source>
        <dbReference type="ARBA" id="ARBA00023002"/>
    </source>
</evidence>
<feature type="coiled-coil region" evidence="18">
    <location>
        <begin position="347"/>
        <end position="374"/>
    </location>
</feature>
<evidence type="ECO:0000256" key="10">
    <source>
        <dbReference type="ARBA" id="ARBA00022764"/>
    </source>
</evidence>
<dbReference type="SUPFAM" id="SSF48695">
    <property type="entry name" value="Multiheme cytochromes"/>
    <property type="match status" value="1"/>
</dbReference>
<evidence type="ECO:0000256" key="6">
    <source>
        <dbReference type="ARBA" id="ARBA00022448"/>
    </source>
</evidence>
<reference evidence="20 21" key="1">
    <citation type="submission" date="2018-11" db="EMBL/GenBank/DDBJ databases">
        <title>Genomes From Bacteria Associated with the Canine Oral Cavity: a Test Case for Automated Genome-Based Taxonomic Assignment.</title>
        <authorList>
            <person name="Coil D.A."/>
            <person name="Jospin G."/>
            <person name="Darling A.E."/>
            <person name="Wallis C."/>
            <person name="Davis I.J."/>
            <person name="Harris S."/>
            <person name="Eisen J.A."/>
            <person name="Holcombe L.J."/>
            <person name="O'Flynn C."/>
        </authorList>
    </citation>
    <scope>NUCLEOTIDE SEQUENCE [LARGE SCALE GENOMIC DNA]</scope>
    <source>
        <strain evidence="20 21">OH2617_COT-023</strain>
    </source>
</reference>
<evidence type="ECO:0000256" key="4">
    <source>
        <dbReference type="ARBA" id="ARBA00009288"/>
    </source>
</evidence>
<evidence type="ECO:0000256" key="7">
    <source>
        <dbReference type="ARBA" id="ARBA00022617"/>
    </source>
</evidence>
<comment type="pathway">
    <text evidence="3">Nitrogen metabolism; nitrate reduction (assimilation).</text>
</comment>
<dbReference type="GO" id="GO:0019645">
    <property type="term" value="P:anaerobic electron transport chain"/>
    <property type="evidence" value="ECO:0007669"/>
    <property type="project" value="TreeGrafter"/>
</dbReference>
<feature type="transmembrane region" description="Helical" evidence="19">
    <location>
        <begin position="14"/>
        <end position="37"/>
    </location>
</feature>
<keyword evidence="13 20" id="KW-0560">Oxidoreductase</keyword>
<evidence type="ECO:0000256" key="16">
    <source>
        <dbReference type="ARBA" id="ARBA00070461"/>
    </source>
</evidence>
<keyword evidence="10" id="KW-0574">Periplasm</keyword>
<organism evidence="20 21">
    <name type="scientific">Tannerella forsythia</name>
    <name type="common">Bacteroides forsythus</name>
    <dbReference type="NCBI Taxonomy" id="28112"/>
    <lineage>
        <taxon>Bacteria</taxon>
        <taxon>Pseudomonadati</taxon>
        <taxon>Bacteroidota</taxon>
        <taxon>Bacteroidia</taxon>
        <taxon>Bacteroidales</taxon>
        <taxon>Tannerellaceae</taxon>
        <taxon>Tannerella</taxon>
    </lineage>
</organism>
<dbReference type="GO" id="GO:0030288">
    <property type="term" value="C:outer membrane-bounded periplasmic space"/>
    <property type="evidence" value="ECO:0007669"/>
    <property type="project" value="TreeGrafter"/>
</dbReference>
<evidence type="ECO:0000256" key="1">
    <source>
        <dbReference type="ARBA" id="ARBA00001926"/>
    </source>
</evidence>
<dbReference type="CDD" id="cd00548">
    <property type="entry name" value="NrfA-like"/>
    <property type="match status" value="1"/>
</dbReference>
<proteinExistence type="inferred from homology"/>
<comment type="similarity">
    <text evidence="4">Belongs to the cytochrome c-552 family.</text>
</comment>
<comment type="cofactor">
    <cofactor evidence="1">
        <name>heme c</name>
        <dbReference type="ChEBI" id="CHEBI:61717"/>
    </cofactor>
</comment>
<keyword evidence="7" id="KW-0349">Heme</keyword>
<dbReference type="EC" id="1.7.2.2" evidence="5"/>
<comment type="caution">
    <text evidence="20">The sequence shown here is derived from an EMBL/GenBank/DDBJ whole genome shotgun (WGS) entry which is preliminary data.</text>
</comment>
<evidence type="ECO:0000256" key="18">
    <source>
        <dbReference type="SAM" id="Coils"/>
    </source>
</evidence>
<dbReference type="Gene3D" id="1.10.1130.10">
    <property type="entry name" value="Flavocytochrome C3, Chain A"/>
    <property type="match status" value="1"/>
</dbReference>
<comment type="subcellular location">
    <subcellularLocation>
        <location evidence="2">Periplasm</location>
    </subcellularLocation>
</comment>
<keyword evidence="6" id="KW-0813">Transport</keyword>
<keyword evidence="19" id="KW-0472">Membrane</keyword>
<sequence length="501" mass="57362">MFKKLTQIIKRKPVVGWVIFFVVMAGVFMLGLLAASITERRAEIATLYSNKKVDIEAFEARNEIWGENYPREYDTWTRTADTSFVSEFNGSRAVDVLAERPAMVIFWAGYAFSREYNSPRGHKHAIEDMIHILRTGNPGVDGEKDIQPSTCWVCKGPDVPRMMHEVGIANFYKTPWSQMGSEIVNPIGCGDCHDPKTMNLHISRPALVEAFERRGMDIAKATPQEMRSLVCAQCHVEYYFKGDDKYLTFPWDRGMTMEDAERYYDEVGYYDYIHTLSRAPILKAQHPDYELAMQGIHAQRGISCADCHMPYTSEGGIKYSDHHITSPLQYIDRTCQVCHRESEETLRQNVYDRQRKANEVRNRLEEELLRAHLEAEHAWKVGATEAEMAPVLKLIRQSQWRWDYGVASHGASFHAPQEVTRILSAGLDRAMQARLAVARVLVKHGYTDEVPIPDIATKEKAQRYIGLDPDALKAKKAKFVDKIVPQWIEEARKKNRLASVS</sequence>
<gene>
    <name evidence="20" type="ORF">EII40_06720</name>
</gene>
<evidence type="ECO:0000313" key="21">
    <source>
        <dbReference type="Proteomes" id="UP000278609"/>
    </source>
</evidence>
<dbReference type="FunFam" id="1.20.140.10:FF:000014">
    <property type="entry name" value="Cytochrome c-552"/>
    <property type="match status" value="1"/>
</dbReference>
<dbReference type="Proteomes" id="UP000278609">
    <property type="component" value="Unassembled WGS sequence"/>
</dbReference>
<dbReference type="InterPro" id="IPR003321">
    <property type="entry name" value="Cyt_c552"/>
</dbReference>
<evidence type="ECO:0000256" key="19">
    <source>
        <dbReference type="SAM" id="Phobius"/>
    </source>
</evidence>
<protein>
    <recommendedName>
        <fullName evidence="16">Cytochrome c-552</fullName>
        <ecNumber evidence="5">1.7.2.2</ecNumber>
    </recommendedName>
    <alternativeName>
        <fullName evidence="17">Ammonia-forming cytochrome c nitrite reductase</fullName>
    </alternativeName>
</protein>
<dbReference type="RefSeq" id="WP_124751505.1">
    <property type="nucleotide sequence ID" value="NZ_RQYS01000025.1"/>
</dbReference>
<evidence type="ECO:0000256" key="2">
    <source>
        <dbReference type="ARBA" id="ARBA00004418"/>
    </source>
</evidence>
<dbReference type="GO" id="GO:0046872">
    <property type="term" value="F:metal ion binding"/>
    <property type="evidence" value="ECO:0007669"/>
    <property type="project" value="UniProtKB-KW"/>
</dbReference>
<evidence type="ECO:0000256" key="17">
    <source>
        <dbReference type="ARBA" id="ARBA00075247"/>
    </source>
</evidence>
<comment type="catalytic activity">
    <reaction evidence="15">
        <text>6 Fe(III)-[cytochrome c] + NH4(+) + 2 H2O = 6 Fe(II)-[cytochrome c] + nitrite + 8 H(+)</text>
        <dbReference type="Rhea" id="RHEA:13089"/>
        <dbReference type="Rhea" id="RHEA-COMP:10350"/>
        <dbReference type="Rhea" id="RHEA-COMP:14399"/>
        <dbReference type="ChEBI" id="CHEBI:15377"/>
        <dbReference type="ChEBI" id="CHEBI:15378"/>
        <dbReference type="ChEBI" id="CHEBI:16301"/>
        <dbReference type="ChEBI" id="CHEBI:28938"/>
        <dbReference type="ChEBI" id="CHEBI:29033"/>
        <dbReference type="ChEBI" id="CHEBI:29034"/>
        <dbReference type="EC" id="1.7.2.2"/>
    </reaction>
</comment>
<keyword evidence="19" id="KW-0812">Transmembrane</keyword>
<keyword evidence="19" id="KW-1133">Transmembrane helix</keyword>
<evidence type="ECO:0000256" key="8">
    <source>
        <dbReference type="ARBA" id="ARBA00022723"/>
    </source>
</evidence>
<evidence type="ECO:0000256" key="14">
    <source>
        <dbReference type="ARBA" id="ARBA00023004"/>
    </source>
</evidence>
<keyword evidence="14" id="KW-0408">Iron</keyword>
<keyword evidence="9" id="KW-0732">Signal</keyword>
<keyword evidence="12" id="KW-0249">Electron transport</keyword>
<dbReference type="Gene3D" id="1.20.140.10">
    <property type="entry name" value="Butyryl-CoA Dehydrogenase, subunit A, domain 3"/>
    <property type="match status" value="1"/>
</dbReference>
<dbReference type="GO" id="GO:0042279">
    <property type="term" value="F:nitrite reductase (cytochrome, ammonia-forming) activity"/>
    <property type="evidence" value="ECO:0007669"/>
    <property type="project" value="UniProtKB-EC"/>
</dbReference>
<evidence type="ECO:0000256" key="15">
    <source>
        <dbReference type="ARBA" id="ARBA00049131"/>
    </source>
</evidence>
<dbReference type="PANTHER" id="PTHR30633:SF0">
    <property type="entry name" value="CYTOCHROME C-552"/>
    <property type="match status" value="1"/>
</dbReference>
<evidence type="ECO:0000256" key="3">
    <source>
        <dbReference type="ARBA" id="ARBA00005096"/>
    </source>
</evidence>
<keyword evidence="8" id="KW-0479">Metal-binding</keyword>
<dbReference type="InterPro" id="IPR036280">
    <property type="entry name" value="Multihaem_cyt_sf"/>
</dbReference>
<dbReference type="GO" id="GO:0020037">
    <property type="term" value="F:heme binding"/>
    <property type="evidence" value="ECO:0007669"/>
    <property type="project" value="TreeGrafter"/>
</dbReference>
<evidence type="ECO:0000256" key="12">
    <source>
        <dbReference type="ARBA" id="ARBA00022982"/>
    </source>
</evidence>
<dbReference type="NCBIfam" id="NF008339">
    <property type="entry name" value="PRK11125.1"/>
    <property type="match status" value="1"/>
</dbReference>
<evidence type="ECO:0000256" key="9">
    <source>
        <dbReference type="ARBA" id="ARBA00022729"/>
    </source>
</evidence>
<accession>A0A3P1XQW7</accession>
<keyword evidence="18" id="KW-0175">Coiled coil</keyword>
<evidence type="ECO:0000256" key="11">
    <source>
        <dbReference type="ARBA" id="ARBA00022837"/>
    </source>
</evidence>
<dbReference type="PIRSF" id="PIRSF000243">
    <property type="entry name" value="Cyt_c552"/>
    <property type="match status" value="1"/>
</dbReference>
<evidence type="ECO:0000313" key="20">
    <source>
        <dbReference type="EMBL" id="RRD60901.1"/>
    </source>
</evidence>
<dbReference type="Pfam" id="PF02335">
    <property type="entry name" value="Cytochrom_C552"/>
    <property type="match status" value="1"/>
</dbReference>
<dbReference type="OrthoDB" id="9780421at2"/>